<dbReference type="NCBIfam" id="NF005923">
    <property type="entry name" value="PRK07933.1"/>
    <property type="match status" value="1"/>
</dbReference>
<evidence type="ECO:0000256" key="1">
    <source>
        <dbReference type="ARBA" id="ARBA00009776"/>
    </source>
</evidence>
<name>D5UVB7_TSUPD</name>
<evidence type="ECO:0000256" key="2">
    <source>
        <dbReference type="ARBA" id="ARBA00012980"/>
    </source>
</evidence>
<reference evidence="11" key="1">
    <citation type="submission" date="2010-03" db="EMBL/GenBank/DDBJ databases">
        <title>The complete chromosome of Tsukamurella paurometabola DSM 20162.</title>
        <authorList>
            <consortium name="US DOE Joint Genome Institute (JGI-PGF)"/>
            <person name="Lucas S."/>
            <person name="Copeland A."/>
            <person name="Lapidus A."/>
            <person name="Glavina del Rio T."/>
            <person name="Dalin E."/>
            <person name="Tice H."/>
            <person name="Bruce D."/>
            <person name="Goodwin L."/>
            <person name="Pitluck S."/>
            <person name="Kyrpides N."/>
            <person name="Mavromatis K."/>
            <person name="Ivanova N."/>
            <person name="Mikhailova N."/>
            <person name="Munk A.C."/>
            <person name="Brettin T."/>
            <person name="Detter J.C."/>
            <person name="Tapia R."/>
            <person name="Han C."/>
            <person name="Larimer F."/>
            <person name="Land M."/>
            <person name="Hauser L."/>
            <person name="Markowitz V."/>
            <person name="Cheng J.-F."/>
            <person name="Hugenholtz P."/>
            <person name="Woyke T."/>
            <person name="Wu D."/>
            <person name="Jando M."/>
            <person name="Brambilla E."/>
            <person name="Klenk H.-P."/>
            <person name="Eisen J.A."/>
        </authorList>
    </citation>
    <scope>NUCLEOTIDE SEQUENCE [LARGE SCALE GENOMIC DNA]</scope>
    <source>
        <strain evidence="11">ATCC 8368 / DSM 20162 / CCUG 35730 / CIP 100753 / JCM 10117 / KCTC 9821 / NBRC 16120 / NCIMB 702349 / NCTC 13040</strain>
    </source>
</reference>
<dbReference type="GO" id="GO:0005829">
    <property type="term" value="C:cytosol"/>
    <property type="evidence" value="ECO:0007669"/>
    <property type="project" value="TreeGrafter"/>
</dbReference>
<dbReference type="HOGENOM" id="CLU_049131_1_0_11"/>
<keyword evidence="6" id="KW-0547">Nucleotide-binding</keyword>
<sequence>MGTLVAVEGLDGAGKNTLTRAVTQRLTDRGLTVAALAFPRYGRSIHADLAAEALHGGHGDATASVYGMGLLFALDRRGAADEIRGLLAGHDVVLLDRYAASSAAYSAARLGEDAHGAVATWVRELEFERFGVPVPDLQVYLDVPVAVAAARAKGREAHDATRARDVYEKDAGLQARTGAVYAGLAAAQWVSPWRVHGVDDAPELLADAIANPS</sequence>
<dbReference type="PANTHER" id="PTHR10344">
    <property type="entry name" value="THYMIDYLATE KINASE"/>
    <property type="match status" value="1"/>
</dbReference>
<dbReference type="EC" id="2.7.4.9" evidence="2"/>
<dbReference type="GO" id="GO:0006235">
    <property type="term" value="P:dTTP biosynthetic process"/>
    <property type="evidence" value="ECO:0007669"/>
    <property type="project" value="TreeGrafter"/>
</dbReference>
<evidence type="ECO:0000256" key="6">
    <source>
        <dbReference type="ARBA" id="ARBA00022741"/>
    </source>
</evidence>
<dbReference type="STRING" id="521096.Tpau_1075"/>
<dbReference type="Proteomes" id="UP000001213">
    <property type="component" value="Chromosome"/>
</dbReference>
<dbReference type="PANTHER" id="PTHR10344:SF4">
    <property type="entry name" value="UMP-CMP KINASE 2, MITOCHONDRIAL"/>
    <property type="match status" value="1"/>
</dbReference>
<dbReference type="GO" id="GO:0005524">
    <property type="term" value="F:ATP binding"/>
    <property type="evidence" value="ECO:0007669"/>
    <property type="project" value="UniProtKB-KW"/>
</dbReference>
<dbReference type="GO" id="GO:0006227">
    <property type="term" value="P:dUDP biosynthetic process"/>
    <property type="evidence" value="ECO:0007669"/>
    <property type="project" value="TreeGrafter"/>
</dbReference>
<evidence type="ECO:0000313" key="11">
    <source>
        <dbReference type="Proteomes" id="UP000001213"/>
    </source>
</evidence>
<comment type="similarity">
    <text evidence="1">Belongs to the thymidylate kinase family.</text>
</comment>
<keyword evidence="8" id="KW-0067">ATP-binding</keyword>
<dbReference type="RefSeq" id="WP_013125745.1">
    <property type="nucleotide sequence ID" value="NC_014158.1"/>
</dbReference>
<dbReference type="Pfam" id="PF02223">
    <property type="entry name" value="Thymidylate_kin"/>
    <property type="match status" value="1"/>
</dbReference>
<dbReference type="AlphaFoldDB" id="D5UVB7"/>
<keyword evidence="5" id="KW-0545">Nucleotide biosynthesis</keyword>
<dbReference type="SUPFAM" id="SSF52540">
    <property type="entry name" value="P-loop containing nucleoside triphosphate hydrolases"/>
    <property type="match status" value="1"/>
</dbReference>
<evidence type="ECO:0000256" key="7">
    <source>
        <dbReference type="ARBA" id="ARBA00022777"/>
    </source>
</evidence>
<gene>
    <name evidence="10" type="ordered locus">Tpau_1075</name>
</gene>
<dbReference type="Gene3D" id="3.40.50.300">
    <property type="entry name" value="P-loop containing nucleotide triphosphate hydrolases"/>
    <property type="match status" value="1"/>
</dbReference>
<evidence type="ECO:0000256" key="5">
    <source>
        <dbReference type="ARBA" id="ARBA00022727"/>
    </source>
</evidence>
<accession>D5UVB7</accession>
<dbReference type="InterPro" id="IPR018095">
    <property type="entry name" value="Thymidylate_kin_CS"/>
</dbReference>
<dbReference type="KEGG" id="tpr:Tpau_1075"/>
<proteinExistence type="inferred from homology"/>
<keyword evidence="11" id="KW-1185">Reference proteome</keyword>
<protein>
    <recommendedName>
        <fullName evidence="3">Thymidylate kinase</fullName>
        <ecNumber evidence="2">2.7.4.9</ecNumber>
    </recommendedName>
</protein>
<evidence type="ECO:0000313" key="10">
    <source>
        <dbReference type="EMBL" id="ADG77707.1"/>
    </source>
</evidence>
<dbReference type="InterPro" id="IPR039430">
    <property type="entry name" value="Thymidylate_kin-like_dom"/>
</dbReference>
<keyword evidence="7 10" id="KW-0418">Kinase</keyword>
<reference evidence="10 11" key="2">
    <citation type="journal article" date="2011" name="Stand. Genomic Sci.">
        <title>Complete genome sequence of Tsukamurella paurometabola type strain (no. 33).</title>
        <authorList>
            <person name="Munk A.C."/>
            <person name="Lapidus A."/>
            <person name="Lucas S."/>
            <person name="Nolan M."/>
            <person name="Tice H."/>
            <person name="Cheng J.F."/>
            <person name="Del Rio T.G."/>
            <person name="Goodwin L."/>
            <person name="Pitluck S."/>
            <person name="Liolios K."/>
            <person name="Huntemann M."/>
            <person name="Ivanova N."/>
            <person name="Mavromatis K."/>
            <person name="Mikhailova N."/>
            <person name="Pati A."/>
            <person name="Chen A."/>
            <person name="Palaniappan K."/>
            <person name="Tapia R."/>
            <person name="Han C."/>
            <person name="Land M."/>
            <person name="Hauser L."/>
            <person name="Chang Y.J."/>
            <person name="Jeffries C.D."/>
            <person name="Brettin T."/>
            <person name="Yasawong M."/>
            <person name="Brambilla E.M."/>
            <person name="Rohde M."/>
            <person name="Sikorski J."/>
            <person name="Goker M."/>
            <person name="Detter J.C."/>
            <person name="Woyke T."/>
            <person name="Bristow J."/>
            <person name="Eisen J.A."/>
            <person name="Markowitz V."/>
            <person name="Hugenholtz P."/>
            <person name="Kyrpides N.C."/>
            <person name="Klenk H.P."/>
        </authorList>
    </citation>
    <scope>NUCLEOTIDE SEQUENCE [LARGE SCALE GENOMIC DNA]</scope>
    <source>
        <strain evidence="11">ATCC 8368 / DSM 20162 / CCUG 35730 / CIP 100753 / JCM 10117 / KCTC 9821 / NBRC 16120 / NCIMB 702349 / NCTC 13040</strain>
    </source>
</reference>
<keyword evidence="4" id="KW-0808">Transferase</keyword>
<dbReference type="GO" id="GO:0006233">
    <property type="term" value="P:dTDP biosynthetic process"/>
    <property type="evidence" value="ECO:0007669"/>
    <property type="project" value="InterPro"/>
</dbReference>
<dbReference type="InterPro" id="IPR027417">
    <property type="entry name" value="P-loop_NTPase"/>
</dbReference>
<evidence type="ECO:0000256" key="3">
    <source>
        <dbReference type="ARBA" id="ARBA00017144"/>
    </source>
</evidence>
<evidence type="ECO:0000259" key="9">
    <source>
        <dbReference type="Pfam" id="PF02223"/>
    </source>
</evidence>
<feature type="domain" description="Thymidylate kinase-like" evidence="9">
    <location>
        <begin position="7"/>
        <end position="162"/>
    </location>
</feature>
<dbReference type="GO" id="GO:0004798">
    <property type="term" value="F:dTMP kinase activity"/>
    <property type="evidence" value="ECO:0007669"/>
    <property type="project" value="UniProtKB-EC"/>
</dbReference>
<dbReference type="EMBL" id="CP001966">
    <property type="protein sequence ID" value="ADG77707.1"/>
    <property type="molecule type" value="Genomic_DNA"/>
</dbReference>
<organism evidence="10 11">
    <name type="scientific">Tsukamurella paurometabola (strain ATCC 8368 / DSM 20162 / CCUG 35730 / CIP 100753 / JCM 10117 / KCTC 9821 / NBRC 16120 / NCIMB 702349 / NCTC 13040)</name>
    <name type="common">Corynebacterium paurometabolum</name>
    <dbReference type="NCBI Taxonomy" id="521096"/>
    <lineage>
        <taxon>Bacteria</taxon>
        <taxon>Bacillati</taxon>
        <taxon>Actinomycetota</taxon>
        <taxon>Actinomycetes</taxon>
        <taxon>Mycobacteriales</taxon>
        <taxon>Tsukamurellaceae</taxon>
        <taxon>Tsukamurella</taxon>
    </lineage>
</organism>
<dbReference type="PROSITE" id="PS01331">
    <property type="entry name" value="THYMIDYLATE_KINASE"/>
    <property type="match status" value="1"/>
</dbReference>
<evidence type="ECO:0000256" key="4">
    <source>
        <dbReference type="ARBA" id="ARBA00022679"/>
    </source>
</evidence>
<dbReference type="eggNOG" id="COG0125">
    <property type="taxonomic scope" value="Bacteria"/>
</dbReference>
<evidence type="ECO:0000256" key="8">
    <source>
        <dbReference type="ARBA" id="ARBA00022840"/>
    </source>
</evidence>